<dbReference type="PANTHER" id="PTHR35748">
    <property type="entry name" value="OS05G0358400 PROTEIN"/>
    <property type="match status" value="1"/>
</dbReference>
<evidence type="ECO:0008006" key="3">
    <source>
        <dbReference type="Google" id="ProtNLM"/>
    </source>
</evidence>
<dbReference type="Proteomes" id="UP000794436">
    <property type="component" value="Unassembled WGS sequence"/>
</dbReference>
<proteinExistence type="predicted"/>
<dbReference type="OrthoDB" id="565040at2759"/>
<protein>
    <recommendedName>
        <fullName evidence="3">Gamma-glutamylcyclotransferase</fullName>
    </recommendedName>
</protein>
<name>A0A8K1CNG5_PYTOL</name>
<keyword evidence="2" id="KW-1185">Reference proteome</keyword>
<gene>
    <name evidence="1" type="ORF">Poli38472_003590</name>
</gene>
<dbReference type="EMBL" id="SPLM01000036">
    <property type="protein sequence ID" value="TMW65825.1"/>
    <property type="molecule type" value="Genomic_DNA"/>
</dbReference>
<evidence type="ECO:0000313" key="2">
    <source>
        <dbReference type="Proteomes" id="UP000794436"/>
    </source>
</evidence>
<organism evidence="1 2">
    <name type="scientific">Pythium oligandrum</name>
    <name type="common">Mycoparasitic fungus</name>
    <dbReference type="NCBI Taxonomy" id="41045"/>
    <lineage>
        <taxon>Eukaryota</taxon>
        <taxon>Sar</taxon>
        <taxon>Stramenopiles</taxon>
        <taxon>Oomycota</taxon>
        <taxon>Peronosporomycetes</taxon>
        <taxon>Pythiales</taxon>
        <taxon>Pythiaceae</taxon>
        <taxon>Pythium</taxon>
    </lineage>
</organism>
<evidence type="ECO:0000313" key="1">
    <source>
        <dbReference type="EMBL" id="TMW65825.1"/>
    </source>
</evidence>
<sequence>MVTIVGFGSLLSEKSARSTFGDAMTNFRLARMRNYRRVFAHPGSIFFERGIANLATKEISSLSVEPAEGRSFLISVFDLPESMLPDFYEREEEYRIVSADFEELDGTPGGQGLMCTRWTDEEYIQHRGQETFDRLYKRHGVDTIWGWDEHSGILPCRVYLRHCLLSVKKLGDMVYEDFVQSSFLGDRKTTIKEYITANPSIMKELPPAHLSERYNG</sequence>
<comment type="caution">
    <text evidence="1">The sequence shown here is derived from an EMBL/GenBank/DDBJ whole genome shotgun (WGS) entry which is preliminary data.</text>
</comment>
<dbReference type="PANTHER" id="PTHR35748:SF1">
    <property type="entry name" value="OS05G0358400 PROTEIN"/>
    <property type="match status" value="1"/>
</dbReference>
<dbReference type="AlphaFoldDB" id="A0A8K1CNG5"/>
<reference evidence="1" key="1">
    <citation type="submission" date="2019-03" db="EMBL/GenBank/DDBJ databases">
        <title>Long read genome sequence of the mycoparasitic Pythium oligandrum ATCC 38472 isolated from sugarbeet rhizosphere.</title>
        <authorList>
            <person name="Gaulin E."/>
        </authorList>
    </citation>
    <scope>NUCLEOTIDE SEQUENCE</scope>
    <source>
        <strain evidence="1">ATCC 38472_TT</strain>
    </source>
</reference>
<accession>A0A8K1CNG5</accession>